<gene>
    <name evidence="1" type="ORF">A3I40_04260</name>
</gene>
<proteinExistence type="predicted"/>
<name>A0A1F7V9S7_9BACT</name>
<reference evidence="1 2" key="1">
    <citation type="journal article" date="2016" name="Nat. Commun.">
        <title>Thousands of microbial genomes shed light on interconnected biogeochemical processes in an aquifer system.</title>
        <authorList>
            <person name="Anantharaman K."/>
            <person name="Brown C.T."/>
            <person name="Hug L.A."/>
            <person name="Sharon I."/>
            <person name="Castelle C.J."/>
            <person name="Probst A.J."/>
            <person name="Thomas B.C."/>
            <person name="Singh A."/>
            <person name="Wilkins M.J."/>
            <person name="Karaoz U."/>
            <person name="Brodie E.L."/>
            <person name="Williams K.H."/>
            <person name="Hubbard S.S."/>
            <person name="Banfield J.F."/>
        </authorList>
    </citation>
    <scope>NUCLEOTIDE SEQUENCE [LARGE SCALE GENOMIC DNA]</scope>
</reference>
<evidence type="ECO:0000313" key="1">
    <source>
        <dbReference type="EMBL" id="OGL87203.1"/>
    </source>
</evidence>
<evidence type="ECO:0000313" key="2">
    <source>
        <dbReference type="Proteomes" id="UP000178723"/>
    </source>
</evidence>
<accession>A0A1F7V9S7</accession>
<dbReference type="Proteomes" id="UP000178723">
    <property type="component" value="Unassembled WGS sequence"/>
</dbReference>
<organism evidence="1 2">
    <name type="scientific">Candidatus Uhrbacteria bacterium RIFCSPLOWO2_02_FULL_48_12</name>
    <dbReference type="NCBI Taxonomy" id="1802407"/>
    <lineage>
        <taxon>Bacteria</taxon>
        <taxon>Candidatus Uhriibacteriota</taxon>
    </lineage>
</organism>
<dbReference type="STRING" id="1802407.A3I40_04260"/>
<protein>
    <submittedName>
        <fullName evidence="1">Uncharacterized protein</fullName>
    </submittedName>
</protein>
<comment type="caution">
    <text evidence="1">The sequence shown here is derived from an EMBL/GenBank/DDBJ whole genome shotgun (WGS) entry which is preliminary data.</text>
</comment>
<sequence>MKTEQRTLLNIMHQCWVGLAGARRDEADIWNRMNGLTGLAYGIIKSAPPEKALNLVRELAALFVHRHEHGGQKLESPELVKQLTLIAQSGPLAK</sequence>
<dbReference type="EMBL" id="MGEP01000031">
    <property type="protein sequence ID" value="OGL87203.1"/>
    <property type="molecule type" value="Genomic_DNA"/>
</dbReference>
<dbReference type="AlphaFoldDB" id="A0A1F7V9S7"/>